<dbReference type="EMBL" id="CATNWA010014135">
    <property type="protein sequence ID" value="CAI9567914.1"/>
    <property type="molecule type" value="Genomic_DNA"/>
</dbReference>
<protein>
    <submittedName>
        <fullName evidence="2">Uncharacterized protein</fullName>
    </submittedName>
</protein>
<sequence length="60" mass="6668">MWPSHLSCRYPLVSTPTLPQQSEAEEDNRTPLPKQAPLRVAAAPPHLRLPWSQHSADSGN</sequence>
<evidence type="ECO:0000313" key="3">
    <source>
        <dbReference type="Proteomes" id="UP001162483"/>
    </source>
</evidence>
<dbReference type="Proteomes" id="UP001162483">
    <property type="component" value="Unassembled WGS sequence"/>
</dbReference>
<proteinExistence type="predicted"/>
<organism evidence="2 3">
    <name type="scientific">Staurois parvus</name>
    <dbReference type="NCBI Taxonomy" id="386267"/>
    <lineage>
        <taxon>Eukaryota</taxon>
        <taxon>Metazoa</taxon>
        <taxon>Chordata</taxon>
        <taxon>Craniata</taxon>
        <taxon>Vertebrata</taxon>
        <taxon>Euteleostomi</taxon>
        <taxon>Amphibia</taxon>
        <taxon>Batrachia</taxon>
        <taxon>Anura</taxon>
        <taxon>Neobatrachia</taxon>
        <taxon>Ranoidea</taxon>
        <taxon>Ranidae</taxon>
        <taxon>Staurois</taxon>
    </lineage>
</organism>
<name>A0ABN9D5W0_9NEOB</name>
<feature type="region of interest" description="Disordered" evidence="1">
    <location>
        <begin position="1"/>
        <end position="60"/>
    </location>
</feature>
<comment type="caution">
    <text evidence="2">The sequence shown here is derived from an EMBL/GenBank/DDBJ whole genome shotgun (WGS) entry which is preliminary data.</text>
</comment>
<gene>
    <name evidence="2" type="ORF">SPARVUS_LOCUS6618458</name>
</gene>
<reference evidence="2" key="1">
    <citation type="submission" date="2023-05" db="EMBL/GenBank/DDBJ databases">
        <authorList>
            <person name="Stuckert A."/>
        </authorList>
    </citation>
    <scope>NUCLEOTIDE SEQUENCE</scope>
</reference>
<evidence type="ECO:0000256" key="1">
    <source>
        <dbReference type="SAM" id="MobiDB-lite"/>
    </source>
</evidence>
<evidence type="ECO:0000313" key="2">
    <source>
        <dbReference type="EMBL" id="CAI9567914.1"/>
    </source>
</evidence>
<accession>A0ABN9D5W0</accession>
<keyword evidence="3" id="KW-1185">Reference proteome</keyword>